<organism evidence="1 2">
    <name type="scientific">Cyclostephanos tholiformis</name>
    <dbReference type="NCBI Taxonomy" id="382380"/>
    <lineage>
        <taxon>Eukaryota</taxon>
        <taxon>Sar</taxon>
        <taxon>Stramenopiles</taxon>
        <taxon>Ochrophyta</taxon>
        <taxon>Bacillariophyta</taxon>
        <taxon>Coscinodiscophyceae</taxon>
        <taxon>Thalassiosirophycidae</taxon>
        <taxon>Stephanodiscales</taxon>
        <taxon>Stephanodiscaceae</taxon>
        <taxon>Cyclostephanos</taxon>
    </lineage>
</organism>
<evidence type="ECO:0000313" key="2">
    <source>
        <dbReference type="Proteomes" id="UP001530377"/>
    </source>
</evidence>
<evidence type="ECO:0000313" key="1">
    <source>
        <dbReference type="EMBL" id="KAL3821671.1"/>
    </source>
</evidence>
<reference evidence="1 2" key="1">
    <citation type="submission" date="2024-10" db="EMBL/GenBank/DDBJ databases">
        <title>Updated reference genomes for cyclostephanoid diatoms.</title>
        <authorList>
            <person name="Roberts W.R."/>
            <person name="Alverson A.J."/>
        </authorList>
    </citation>
    <scope>NUCLEOTIDE SEQUENCE [LARGE SCALE GENOMIC DNA]</scope>
    <source>
        <strain evidence="1 2">AJA228-03</strain>
    </source>
</reference>
<protein>
    <submittedName>
        <fullName evidence="1">Uncharacterized protein</fullName>
    </submittedName>
</protein>
<keyword evidence="2" id="KW-1185">Reference proteome</keyword>
<dbReference type="EMBL" id="JALLPB020000088">
    <property type="protein sequence ID" value="KAL3821671.1"/>
    <property type="molecule type" value="Genomic_DNA"/>
</dbReference>
<name>A0ABD3SB58_9STRA</name>
<accession>A0ABD3SB58</accession>
<sequence>MAGLLCLPSACLDHGRSFGAVPVDDYCCGCGPSLASCACSCPPCLGYFRHLFGTRIQKYIEALTSKTRPKKVLVCMIYYPDENNVPSWANAALGTLGYNRNPAKLQLLIRKVFEEATSTIRIPGSQVIPVPLFVTLDGTRSEDYVARVEPSAIGGRKMAEFLLDIVHSEHVATIGTTSSAPTASFISGRGT</sequence>
<dbReference type="AlphaFoldDB" id="A0ABD3SB58"/>
<proteinExistence type="predicted"/>
<dbReference type="Proteomes" id="UP001530377">
    <property type="component" value="Unassembled WGS sequence"/>
</dbReference>
<gene>
    <name evidence="1" type="ORF">ACHAXA_006091</name>
</gene>
<comment type="caution">
    <text evidence="1">The sequence shown here is derived from an EMBL/GenBank/DDBJ whole genome shotgun (WGS) entry which is preliminary data.</text>
</comment>